<keyword evidence="3" id="KW-1185">Reference proteome</keyword>
<accession>A0A0N8H9Q1</accession>
<feature type="chain" id="PRO_5006026316" description="Dockerin type 1" evidence="1">
    <location>
        <begin position="21"/>
        <end position="567"/>
    </location>
</feature>
<evidence type="ECO:0008006" key="4">
    <source>
        <dbReference type="Google" id="ProtNLM"/>
    </source>
</evidence>
<feature type="signal peptide" evidence="1">
    <location>
        <begin position="1"/>
        <end position="20"/>
    </location>
</feature>
<proteinExistence type="predicted"/>
<protein>
    <recommendedName>
        <fullName evidence="4">Dockerin type 1</fullName>
    </recommendedName>
</protein>
<reference evidence="2 3" key="1">
    <citation type="submission" date="2015-07" db="EMBL/GenBank/DDBJ databases">
        <title>The draft genome sequence of Leadbetterella sp. JN14-9.</title>
        <authorList>
            <person name="Liu Y."/>
            <person name="Du J."/>
            <person name="Shao Z."/>
        </authorList>
    </citation>
    <scope>NUCLEOTIDE SEQUENCE [LARGE SCALE GENOMIC DNA]</scope>
    <source>
        <strain evidence="2 3">JN14-9</strain>
    </source>
</reference>
<dbReference type="STRING" id="1605367.AFM12_12355"/>
<dbReference type="AlphaFoldDB" id="A0A0N8H9Q1"/>
<evidence type="ECO:0000313" key="2">
    <source>
        <dbReference type="EMBL" id="KPM47996.1"/>
    </source>
</evidence>
<dbReference type="OrthoDB" id="6116667at2"/>
<gene>
    <name evidence="2" type="ORF">AFM12_12355</name>
</gene>
<organism evidence="2 3">
    <name type="scientific">Jiulongibacter sediminis</name>
    <dbReference type="NCBI Taxonomy" id="1605367"/>
    <lineage>
        <taxon>Bacteria</taxon>
        <taxon>Pseudomonadati</taxon>
        <taxon>Bacteroidota</taxon>
        <taxon>Cytophagia</taxon>
        <taxon>Cytophagales</taxon>
        <taxon>Leadbetterellaceae</taxon>
        <taxon>Jiulongibacter</taxon>
    </lineage>
</organism>
<dbReference type="RefSeq" id="WP_082391321.1">
    <property type="nucleotide sequence ID" value="NZ_JXSZ01000009.1"/>
</dbReference>
<dbReference type="InterPro" id="IPR025584">
    <property type="entry name" value="Cthe_2159"/>
</dbReference>
<dbReference type="PROSITE" id="PS51257">
    <property type="entry name" value="PROKAR_LIPOPROTEIN"/>
    <property type="match status" value="1"/>
</dbReference>
<keyword evidence="1" id="KW-0732">Signal</keyword>
<name>A0A0N8H9Q1_9BACT</name>
<dbReference type="PATRIC" id="fig|1605367.3.peg.3878"/>
<dbReference type="EMBL" id="LGTQ01000009">
    <property type="protein sequence ID" value="KPM47996.1"/>
    <property type="molecule type" value="Genomic_DNA"/>
</dbReference>
<dbReference type="Pfam" id="PF14262">
    <property type="entry name" value="Cthe_2159"/>
    <property type="match status" value="1"/>
</dbReference>
<comment type="caution">
    <text evidence="2">The sequence shown here is derived from an EMBL/GenBank/DDBJ whole genome shotgun (WGS) entry which is preliminary data.</text>
</comment>
<evidence type="ECO:0000313" key="3">
    <source>
        <dbReference type="Proteomes" id="UP000050454"/>
    </source>
</evidence>
<dbReference type="Proteomes" id="UP000050454">
    <property type="component" value="Unassembled WGS sequence"/>
</dbReference>
<sequence>MNRLRIKALMLTGLLTLLMACNDLNEVTPDTETGVEIPDVETELENPNETEADYNWDDTGATNIILKNSIVEISGEGASSSGSEITISKAGTYNISGSLTDGQLVIDSDDSENVNIILNAASITSKTSSAISIISAEKVVFQLKEGTENTITDAGTYDANDEKNGALYSKADLSFFGQGSLTVNANFEDGIVSKDGLIIESGSFIVNAADDAIRGKDYVLIHNGNFDLSAGGDGITSTNDEDESLGFVDLKNGNYTIASGADAIQAVTVLTLENGTYDLTTGGGSSKSTTNTAKALKAGVKLLVSGGTYDINSADDALHSNQYITIKDGSFEIVTADDGVHADEALLIDGGSITVSKSYEGLESASITVNDGNIWITSSDDGINAADGSSSGFGGPGGFSNSGATSVFLYINGGYLVVNASGDGLDANGSIVMTGGTVLVHGPTESMNGSLDYDRSFQISGGTLVAVGSSRMAQKPDNSSTQPSILANLSQTQSAGVVFDITDSKGEEIICFQPMKKYQSIVYSGSNLKSGNSYNLSIGGTSTGANSDGLIAGGNYSGGTSFGTITL</sequence>
<evidence type="ECO:0000256" key="1">
    <source>
        <dbReference type="SAM" id="SignalP"/>
    </source>
</evidence>